<comment type="caution">
    <text evidence="1">The sequence shown here is derived from an EMBL/GenBank/DDBJ whole genome shotgun (WGS) entry which is preliminary data.</text>
</comment>
<sequence length="156" mass="17112">MSPLGAGLRQPDRRSCGAACMVMAEALTPPVEDAATLAPRFAERVLATHRRLTSWRLHGRPQLPYPRALGTPPWAVARELGALTGRRHRVRLVRHLARTAGPPSSGALYVGSRLLPRHVVLLVGEGRCYEPSSGRVLPVDGPLGGWRHRWFAITPR</sequence>
<gene>
    <name evidence="1" type="ORF">GCM10023340_21630</name>
</gene>
<evidence type="ECO:0008006" key="3">
    <source>
        <dbReference type="Google" id="ProtNLM"/>
    </source>
</evidence>
<dbReference type="EMBL" id="BAABKG010000002">
    <property type="protein sequence ID" value="GAA5148149.1"/>
    <property type="molecule type" value="Genomic_DNA"/>
</dbReference>
<organism evidence="1 2">
    <name type="scientific">Nocardioides marinquilinus</name>
    <dbReference type="NCBI Taxonomy" id="1210400"/>
    <lineage>
        <taxon>Bacteria</taxon>
        <taxon>Bacillati</taxon>
        <taxon>Actinomycetota</taxon>
        <taxon>Actinomycetes</taxon>
        <taxon>Propionibacteriales</taxon>
        <taxon>Nocardioidaceae</taxon>
        <taxon>Nocardioides</taxon>
    </lineage>
</organism>
<accession>A0ABP9PKM9</accession>
<protein>
    <recommendedName>
        <fullName evidence="3">Peptidase C39 domain-containing protein</fullName>
    </recommendedName>
</protein>
<dbReference type="RefSeq" id="WP_345458137.1">
    <property type="nucleotide sequence ID" value="NZ_BAABKG010000002.1"/>
</dbReference>
<keyword evidence="2" id="KW-1185">Reference proteome</keyword>
<dbReference type="Proteomes" id="UP001500221">
    <property type="component" value="Unassembled WGS sequence"/>
</dbReference>
<evidence type="ECO:0000313" key="2">
    <source>
        <dbReference type="Proteomes" id="UP001500221"/>
    </source>
</evidence>
<name>A0ABP9PKM9_9ACTN</name>
<evidence type="ECO:0000313" key="1">
    <source>
        <dbReference type="EMBL" id="GAA5148149.1"/>
    </source>
</evidence>
<reference evidence="2" key="1">
    <citation type="journal article" date="2019" name="Int. J. Syst. Evol. Microbiol.">
        <title>The Global Catalogue of Microorganisms (GCM) 10K type strain sequencing project: providing services to taxonomists for standard genome sequencing and annotation.</title>
        <authorList>
            <consortium name="The Broad Institute Genomics Platform"/>
            <consortium name="The Broad Institute Genome Sequencing Center for Infectious Disease"/>
            <person name="Wu L."/>
            <person name="Ma J."/>
        </authorList>
    </citation>
    <scope>NUCLEOTIDE SEQUENCE [LARGE SCALE GENOMIC DNA]</scope>
    <source>
        <strain evidence="2">JCM 18459</strain>
    </source>
</reference>
<proteinExistence type="predicted"/>